<dbReference type="EMBL" id="CALSDN010000015">
    <property type="protein sequence ID" value="CAH6723452.1"/>
    <property type="molecule type" value="Genomic_DNA"/>
</dbReference>
<organism evidence="1 2">
    <name type="scientific">[Candida] jaroonii</name>
    <dbReference type="NCBI Taxonomy" id="467808"/>
    <lineage>
        <taxon>Eukaryota</taxon>
        <taxon>Fungi</taxon>
        <taxon>Dikarya</taxon>
        <taxon>Ascomycota</taxon>
        <taxon>Saccharomycotina</taxon>
        <taxon>Pichiomycetes</taxon>
        <taxon>Debaryomycetaceae</taxon>
        <taxon>Yamadazyma</taxon>
    </lineage>
</organism>
<keyword evidence="2" id="KW-1185">Reference proteome</keyword>
<comment type="caution">
    <text evidence="1">The sequence shown here is derived from an EMBL/GenBank/DDBJ whole genome shotgun (WGS) entry which is preliminary data.</text>
</comment>
<reference evidence="1" key="1">
    <citation type="submission" date="2022-06" db="EMBL/GenBank/DDBJ databases">
        <authorList>
            <person name="Legras J.-L."/>
            <person name="Devillers H."/>
            <person name="Grondin C."/>
        </authorList>
    </citation>
    <scope>NUCLEOTIDE SEQUENCE</scope>
    <source>
        <strain evidence="1">CLIB 1444</strain>
    </source>
</reference>
<proteinExistence type="predicted"/>
<protein>
    <submittedName>
        <fullName evidence="1">Uncharacterized protein</fullName>
    </submittedName>
</protein>
<sequence>MSTQEKRPNRNVRKPRNKPKGPSDKDQPDMKKKNTKKKEVKEKDYTKDYKYQQIKKLVKKLPPITINGLSITNLCKQLEEGNKLKAIDQYVLTFIKNQPENSIYLSFIITPSDPEFPFDLDMLKLNLCIPGGYPYKKDAKPSIYVLNEEIPRGYAVNIEIGYRKIVEIALNNEQDEDIELVDGKGLLSQLKTLDKYLEMFLMQEKRKTIKFVKGKKPISQAPSPSPSPSPSPVPETRLSPPKTSPQPSSTPTQSRTIENPQRKQFINQLSSKLKNDVKLFNKSRNYERFKIQLPINTKYDLPEIWLNYGSIEILLTIPREYPQLPMNIEIFNKFSEKMNRLGDFRSYETNLVENFNQFAFKDTNIVSTLNYLSNNLSIFCLDREDFINYNKLCSSI</sequence>
<gene>
    <name evidence="1" type="ORF">CLIB1444_15S01596</name>
</gene>
<dbReference type="Proteomes" id="UP001152531">
    <property type="component" value="Unassembled WGS sequence"/>
</dbReference>
<accession>A0ACA9YG40</accession>
<evidence type="ECO:0000313" key="1">
    <source>
        <dbReference type="EMBL" id="CAH6723452.1"/>
    </source>
</evidence>
<name>A0ACA9YG40_9ASCO</name>
<evidence type="ECO:0000313" key="2">
    <source>
        <dbReference type="Proteomes" id="UP001152531"/>
    </source>
</evidence>